<dbReference type="OrthoDB" id="2384577at2759"/>
<feature type="region of interest" description="Disordered" evidence="1">
    <location>
        <begin position="73"/>
        <end position="102"/>
    </location>
</feature>
<feature type="compositionally biased region" description="Basic and acidic residues" evidence="1">
    <location>
        <begin position="143"/>
        <end position="153"/>
    </location>
</feature>
<evidence type="ECO:0000313" key="4">
    <source>
        <dbReference type="Proteomes" id="UP000654370"/>
    </source>
</evidence>
<gene>
    <name evidence="3" type="ORF">INT43_001112</name>
</gene>
<evidence type="ECO:0000313" key="3">
    <source>
        <dbReference type="EMBL" id="KAG2175465.1"/>
    </source>
</evidence>
<reference evidence="3" key="1">
    <citation type="submission" date="2020-12" db="EMBL/GenBank/DDBJ databases">
        <title>Metabolic potential, ecology and presence of endohyphal bacteria is reflected in genomic diversity of Mucoromycotina.</title>
        <authorList>
            <person name="Muszewska A."/>
            <person name="Okrasinska A."/>
            <person name="Steczkiewicz K."/>
            <person name="Drgas O."/>
            <person name="Orlowska M."/>
            <person name="Perlinska-Lenart U."/>
            <person name="Aleksandrzak-Piekarczyk T."/>
            <person name="Szatraj K."/>
            <person name="Zielenkiewicz U."/>
            <person name="Pilsyk S."/>
            <person name="Malc E."/>
            <person name="Mieczkowski P."/>
            <person name="Kruszewska J.S."/>
            <person name="Biernat P."/>
            <person name="Pawlowska J."/>
        </authorList>
    </citation>
    <scope>NUCLEOTIDE SEQUENCE</scope>
    <source>
        <strain evidence="3">WA0000067209</strain>
    </source>
</reference>
<evidence type="ECO:0000259" key="2">
    <source>
        <dbReference type="PROSITE" id="PS50090"/>
    </source>
</evidence>
<evidence type="ECO:0000256" key="1">
    <source>
        <dbReference type="SAM" id="MobiDB-lite"/>
    </source>
</evidence>
<dbReference type="CDD" id="cd00167">
    <property type="entry name" value="SANT"/>
    <property type="match status" value="1"/>
</dbReference>
<comment type="caution">
    <text evidence="3">The sequence shown here is derived from an EMBL/GenBank/DDBJ whole genome shotgun (WGS) entry which is preliminary data.</text>
</comment>
<feature type="domain" description="Myb-like" evidence="2">
    <location>
        <begin position="146"/>
        <end position="202"/>
    </location>
</feature>
<dbReference type="AlphaFoldDB" id="A0A8H7PKM3"/>
<keyword evidence="4" id="KW-1185">Reference proteome</keyword>
<dbReference type="EMBL" id="JAEPQZ010000011">
    <property type="protein sequence ID" value="KAG2175465.1"/>
    <property type="molecule type" value="Genomic_DNA"/>
</dbReference>
<organism evidence="3 4">
    <name type="scientific">Mortierella isabellina</name>
    <name type="common">Filamentous fungus</name>
    <name type="synonym">Umbelopsis isabellina</name>
    <dbReference type="NCBI Taxonomy" id="91625"/>
    <lineage>
        <taxon>Eukaryota</taxon>
        <taxon>Fungi</taxon>
        <taxon>Fungi incertae sedis</taxon>
        <taxon>Mucoromycota</taxon>
        <taxon>Mucoromycotina</taxon>
        <taxon>Umbelopsidomycetes</taxon>
        <taxon>Umbelopsidales</taxon>
        <taxon>Umbelopsidaceae</taxon>
        <taxon>Umbelopsis</taxon>
    </lineage>
</organism>
<name>A0A8H7PKM3_MORIS</name>
<dbReference type="Proteomes" id="UP000654370">
    <property type="component" value="Unassembled WGS sequence"/>
</dbReference>
<feature type="region of interest" description="Disordered" evidence="1">
    <location>
        <begin position="128"/>
        <end position="153"/>
    </location>
</feature>
<dbReference type="InterPro" id="IPR009057">
    <property type="entry name" value="Homeodomain-like_sf"/>
</dbReference>
<proteinExistence type="predicted"/>
<dbReference type="SUPFAM" id="SSF46689">
    <property type="entry name" value="Homeodomain-like"/>
    <property type="match status" value="1"/>
</dbReference>
<feature type="compositionally biased region" description="Polar residues" evidence="1">
    <location>
        <begin position="130"/>
        <end position="142"/>
    </location>
</feature>
<protein>
    <recommendedName>
        <fullName evidence="2">Myb-like domain-containing protein</fullName>
    </recommendedName>
</protein>
<dbReference type="InterPro" id="IPR001005">
    <property type="entry name" value="SANT/Myb"/>
</dbReference>
<accession>A0A8H7PKM3</accession>
<dbReference type="PROSITE" id="PS50090">
    <property type="entry name" value="MYB_LIKE"/>
    <property type="match status" value="1"/>
</dbReference>
<sequence length="216" mass="24746">MYQTTLRQSGPPNNIRHRVQSLPSFSDFVNGQQPWDNSHFMNRSPLTRYGSIWDQDERELSAAASLLDLQTMGQSDSEYHSSSSSQDARMLSPAPTASLESNSNALNGVELNAKKQMADRTAIRKRLRPSRSTPLPSNTMLRTSHDHEKKKPRWNNKERCNLFMAVIKDRDLDDMSTYNWDKIASKVGRARKACKDQWRREVLPALIHGLKTDVFK</sequence>